<dbReference type="GO" id="GO:0004252">
    <property type="term" value="F:serine-type endopeptidase activity"/>
    <property type="evidence" value="ECO:0007669"/>
    <property type="project" value="InterPro"/>
</dbReference>
<dbReference type="PRINTS" id="PR00862">
    <property type="entry name" value="PROLIGOPTASE"/>
</dbReference>
<dbReference type="GO" id="GO:0006508">
    <property type="term" value="P:proteolysis"/>
    <property type="evidence" value="ECO:0007669"/>
    <property type="project" value="InterPro"/>
</dbReference>
<keyword evidence="2" id="KW-0645">Protease</keyword>
<accession>A0A511QZM3</accession>
<dbReference type="PANTHER" id="PTHR42776">
    <property type="entry name" value="SERINE PEPTIDASE S9 FAMILY MEMBER"/>
    <property type="match status" value="1"/>
</dbReference>
<feature type="domain" description="Peptidase S9 prolyl oligopeptidase catalytic" evidence="3">
    <location>
        <begin position="400"/>
        <end position="606"/>
    </location>
</feature>
<dbReference type="Pfam" id="PF07676">
    <property type="entry name" value="PD40"/>
    <property type="match status" value="3"/>
</dbReference>
<dbReference type="Proteomes" id="UP000321197">
    <property type="component" value="Unassembled WGS sequence"/>
</dbReference>
<dbReference type="PANTHER" id="PTHR42776:SF27">
    <property type="entry name" value="DIPEPTIDYL PEPTIDASE FAMILY MEMBER 6"/>
    <property type="match status" value="1"/>
</dbReference>
<reference evidence="4 5" key="1">
    <citation type="submission" date="2019-07" db="EMBL/GenBank/DDBJ databases">
        <title>Whole genome shotgun sequence of Meiothermus hypogaeus NBRC 106114.</title>
        <authorList>
            <person name="Hosoyama A."/>
            <person name="Uohara A."/>
            <person name="Ohji S."/>
            <person name="Ichikawa N."/>
        </authorList>
    </citation>
    <scope>NUCLEOTIDE SEQUENCE [LARGE SCALE GENOMIC DNA]</scope>
    <source>
        <strain evidence="4 5">NBRC 106114</strain>
    </source>
</reference>
<comment type="caution">
    <text evidence="4">The sequence shown here is derived from an EMBL/GenBank/DDBJ whole genome shotgun (WGS) entry which is preliminary data.</text>
</comment>
<gene>
    <name evidence="4" type="ORF">MHY01S_09640</name>
</gene>
<proteinExistence type="predicted"/>
<evidence type="ECO:0000259" key="3">
    <source>
        <dbReference type="Pfam" id="PF00326"/>
    </source>
</evidence>
<dbReference type="SUPFAM" id="SSF82171">
    <property type="entry name" value="DPP6 N-terminal domain-like"/>
    <property type="match status" value="1"/>
</dbReference>
<dbReference type="AlphaFoldDB" id="A0A511QZM3"/>
<dbReference type="InterPro" id="IPR029058">
    <property type="entry name" value="AB_hydrolase_fold"/>
</dbReference>
<keyword evidence="1" id="KW-0378">Hydrolase</keyword>
<evidence type="ECO:0000256" key="2">
    <source>
        <dbReference type="ARBA" id="ARBA00022825"/>
    </source>
</evidence>
<evidence type="ECO:0000313" key="5">
    <source>
        <dbReference type="Proteomes" id="UP000321197"/>
    </source>
</evidence>
<dbReference type="InterPro" id="IPR001375">
    <property type="entry name" value="Peptidase_S9_cat"/>
</dbReference>
<name>A0A511QZM3_9DEIN</name>
<keyword evidence="2" id="KW-0720">Serine protease</keyword>
<dbReference type="Pfam" id="PF00326">
    <property type="entry name" value="Peptidase_S9"/>
    <property type="match status" value="1"/>
</dbReference>
<protein>
    <submittedName>
        <fullName evidence="4">Peptidase S9</fullName>
    </submittedName>
</protein>
<dbReference type="RefSeq" id="WP_119339536.1">
    <property type="nucleotide sequence ID" value="NZ_BJXL01000021.1"/>
</dbReference>
<dbReference type="SUPFAM" id="SSF53474">
    <property type="entry name" value="alpha/beta-Hydrolases"/>
    <property type="match status" value="1"/>
</dbReference>
<dbReference type="Gene3D" id="3.40.50.1820">
    <property type="entry name" value="alpha/beta hydrolase"/>
    <property type="match status" value="1"/>
</dbReference>
<evidence type="ECO:0000256" key="1">
    <source>
        <dbReference type="ARBA" id="ARBA00022801"/>
    </source>
</evidence>
<dbReference type="InterPro" id="IPR002470">
    <property type="entry name" value="Peptidase_S9A"/>
</dbReference>
<sequence>MKENRVPLEELAQLPSFAAVTPSWDGQKIAFYWDKTGRYELYTLDLLSREVKKLTDGQAPRQLRAGFVWTRDDAEVIFAKDKDGDEQNNLFKIVLDTGQVVQMDDSPTTQEYAAQVHPDNTRMAVMSNRAGQMNVFTLDLKHETHEWKQLTYFKAPAYAVGWSPDGEWLAVVSNESPNLKNQDSYLVRADGSQIRKILSIQDGSKDAVADWHPDGKRLAFTSDASGNSRVGIFNLDGGEVRWLSPERSDTEEYAAGFSKNGEWLAVIRNRHAAILPVLYHVESGQSRELKLPEGVAAGSDFVLGDRKLLVLLTSATRRPELILYDLEQDTYEVLLEAEYGSIDPTVFVEDQHIWYESYDGRKVPALLYQPRTIPPGTRLPAVIIVHGGPTAQFFRAFDPFAQFLVDQGYVVLQPNIRGSTGYGVEWRDLNLKDWGGGDLEDVVAGARYLGALPFVDPNRIGIFGGSFGGFMTYMAVTKKPEVFKVGVPWVGITDLHKLYEEDMEHFKYYFRSQMGDPVQDYALWRDRSAIEFAHQLKAPILIVHGVNDPRCPISQARIFRDKLLQLGKQEGQDFEYHEFADEGHGPGGDIQGKIRTFKLLADFLERRL</sequence>
<dbReference type="InterPro" id="IPR011042">
    <property type="entry name" value="6-blade_b-propeller_TolB-like"/>
</dbReference>
<dbReference type="EMBL" id="BJXL01000021">
    <property type="protein sequence ID" value="GEM82798.1"/>
    <property type="molecule type" value="Genomic_DNA"/>
</dbReference>
<organism evidence="4 5">
    <name type="scientific">Meiothermus hypogaeus NBRC 106114</name>
    <dbReference type="NCBI Taxonomy" id="1227553"/>
    <lineage>
        <taxon>Bacteria</taxon>
        <taxon>Thermotogati</taxon>
        <taxon>Deinococcota</taxon>
        <taxon>Deinococci</taxon>
        <taxon>Thermales</taxon>
        <taxon>Thermaceae</taxon>
        <taxon>Meiothermus</taxon>
    </lineage>
</organism>
<evidence type="ECO:0000313" key="4">
    <source>
        <dbReference type="EMBL" id="GEM82798.1"/>
    </source>
</evidence>
<dbReference type="OrthoDB" id="108903at2"/>
<dbReference type="Gene3D" id="2.120.10.30">
    <property type="entry name" value="TolB, C-terminal domain"/>
    <property type="match status" value="2"/>
</dbReference>
<dbReference type="InterPro" id="IPR011659">
    <property type="entry name" value="WD40"/>
</dbReference>